<keyword evidence="1" id="KW-0812">Transmembrane</keyword>
<evidence type="ECO:0000313" key="3">
    <source>
        <dbReference type="Proteomes" id="UP000004994"/>
    </source>
</evidence>
<keyword evidence="1" id="KW-1133">Transmembrane helix</keyword>
<keyword evidence="3" id="KW-1185">Reference proteome</keyword>
<reference evidence="2" key="1">
    <citation type="journal article" date="2012" name="Nature">
        <title>The tomato genome sequence provides insights into fleshy fruit evolution.</title>
        <authorList>
            <consortium name="Tomato Genome Consortium"/>
        </authorList>
    </citation>
    <scope>NUCLEOTIDE SEQUENCE [LARGE SCALE GENOMIC DNA]</scope>
    <source>
        <strain evidence="2">cv. Heinz 1706</strain>
    </source>
</reference>
<reference evidence="2" key="2">
    <citation type="submission" date="2019-01" db="UniProtKB">
        <authorList>
            <consortium name="EnsemblPlants"/>
        </authorList>
    </citation>
    <scope>IDENTIFICATION</scope>
    <source>
        <strain evidence="2">cv. Heinz 1706</strain>
    </source>
</reference>
<dbReference type="AlphaFoldDB" id="A0A3Q7GNZ6"/>
<proteinExistence type="predicted"/>
<dbReference type="InParanoid" id="A0A3Q7GNZ6"/>
<name>A0A3Q7GNZ6_SOLLC</name>
<dbReference type="Proteomes" id="UP000004994">
    <property type="component" value="Chromosome 6"/>
</dbReference>
<accession>A0A3Q7GNZ6</accession>
<feature type="transmembrane region" description="Helical" evidence="1">
    <location>
        <begin position="6"/>
        <end position="31"/>
    </location>
</feature>
<protein>
    <submittedName>
        <fullName evidence="2">Uncharacterized protein</fullName>
    </submittedName>
</protein>
<dbReference type="Gramene" id="Solyc06g005920.2.1">
    <property type="protein sequence ID" value="Solyc06g005920.2.1.1"/>
    <property type="gene ID" value="Solyc06g005920.2"/>
</dbReference>
<evidence type="ECO:0000256" key="1">
    <source>
        <dbReference type="SAM" id="Phobius"/>
    </source>
</evidence>
<evidence type="ECO:0000313" key="2">
    <source>
        <dbReference type="EnsemblPlants" id="Solyc06g005920.2.1.1"/>
    </source>
</evidence>
<organism evidence="2">
    <name type="scientific">Solanum lycopersicum</name>
    <name type="common">Tomato</name>
    <name type="synonym">Lycopersicon esculentum</name>
    <dbReference type="NCBI Taxonomy" id="4081"/>
    <lineage>
        <taxon>Eukaryota</taxon>
        <taxon>Viridiplantae</taxon>
        <taxon>Streptophyta</taxon>
        <taxon>Embryophyta</taxon>
        <taxon>Tracheophyta</taxon>
        <taxon>Spermatophyta</taxon>
        <taxon>Magnoliopsida</taxon>
        <taxon>eudicotyledons</taxon>
        <taxon>Gunneridae</taxon>
        <taxon>Pentapetalae</taxon>
        <taxon>asterids</taxon>
        <taxon>lamiids</taxon>
        <taxon>Solanales</taxon>
        <taxon>Solanaceae</taxon>
        <taxon>Solanoideae</taxon>
        <taxon>Solaneae</taxon>
        <taxon>Solanum</taxon>
        <taxon>Solanum subgen. Lycopersicon</taxon>
    </lineage>
</organism>
<keyword evidence="1" id="KW-0472">Membrane</keyword>
<dbReference type="EnsemblPlants" id="Solyc06g005920.2.1">
    <property type="protein sequence ID" value="Solyc06g005920.2.1.1"/>
    <property type="gene ID" value="Solyc06g005920.2"/>
</dbReference>
<sequence>MMLSDNLNFFIGIFLSLYLSMIVSIIFILLLPRSRYNSKLGRVDHASSHVLETILIFDDRLYVRKQSIF</sequence>